<dbReference type="GO" id="GO:0030246">
    <property type="term" value="F:carbohydrate binding"/>
    <property type="evidence" value="ECO:0007669"/>
    <property type="project" value="InterPro"/>
</dbReference>
<gene>
    <name evidence="3" type="ORF">HII17_08085</name>
</gene>
<dbReference type="GO" id="GO:0016052">
    <property type="term" value="P:carbohydrate catabolic process"/>
    <property type="evidence" value="ECO:0007669"/>
    <property type="project" value="InterPro"/>
</dbReference>
<dbReference type="CDD" id="cd00241">
    <property type="entry name" value="DOMON_like"/>
    <property type="match status" value="1"/>
</dbReference>
<feature type="domain" description="Carbohydrate-binding" evidence="2">
    <location>
        <begin position="34"/>
        <end position="254"/>
    </location>
</feature>
<proteinExistence type="predicted"/>
<sequence>MNKYLVIMLCGAMSLNAQGKNDIEAMQTVVPINVDGVPNEVQWQKAQWLPMKEVMLGESPSTNDFNGKYKLLWDKEHVYLLARIVDDVLYDRYSNPLENYWDDDCLEVFIDEDNSGGQHLNNFNAFAYHVALDNQVVDIAPIDENQGAPKLFNHHVNSRWQRSSEPDNAIYWELAIKLFRDDAPYDLSNDVKVENQYRVTNKVGKKLGFMLAYCDNDGSKYREHFVGSTAITPVNGDKNLGYKTADVFDTLTLIKPN</sequence>
<dbReference type="RefSeq" id="WP_169074826.1">
    <property type="nucleotide sequence ID" value="NZ_JABBXH010000002.1"/>
</dbReference>
<evidence type="ECO:0000259" key="2">
    <source>
        <dbReference type="Pfam" id="PF06452"/>
    </source>
</evidence>
<feature type="chain" id="PRO_5031353428" evidence="1">
    <location>
        <begin position="20"/>
        <end position="257"/>
    </location>
</feature>
<dbReference type="Gene3D" id="2.60.40.1190">
    <property type="match status" value="1"/>
</dbReference>
<reference evidence="3 4" key="1">
    <citation type="submission" date="2020-04" db="EMBL/GenBank/DDBJ databases">
        <title>Thalassotalea sp. M1531, isolated from the surface of marine red alga.</title>
        <authorList>
            <person name="Pang L."/>
            <person name="Lu D.-C."/>
        </authorList>
    </citation>
    <scope>NUCLEOTIDE SEQUENCE [LARGE SCALE GENOMIC DNA]</scope>
    <source>
        <strain evidence="3 4">M1531</strain>
    </source>
</reference>
<dbReference type="GO" id="GO:0004553">
    <property type="term" value="F:hydrolase activity, hydrolyzing O-glycosyl compounds"/>
    <property type="evidence" value="ECO:0007669"/>
    <property type="project" value="InterPro"/>
</dbReference>
<organism evidence="3 4">
    <name type="scientific">Thalassotalea algicola</name>
    <dbReference type="NCBI Taxonomy" id="2716224"/>
    <lineage>
        <taxon>Bacteria</taxon>
        <taxon>Pseudomonadati</taxon>
        <taxon>Pseudomonadota</taxon>
        <taxon>Gammaproteobacteria</taxon>
        <taxon>Alteromonadales</taxon>
        <taxon>Colwelliaceae</taxon>
        <taxon>Thalassotalea</taxon>
    </lineage>
</organism>
<dbReference type="SUPFAM" id="SSF49344">
    <property type="entry name" value="CBD9-like"/>
    <property type="match status" value="1"/>
</dbReference>
<evidence type="ECO:0000313" key="3">
    <source>
        <dbReference type="EMBL" id="NMP31518.1"/>
    </source>
</evidence>
<evidence type="ECO:0000313" key="4">
    <source>
        <dbReference type="Proteomes" id="UP000568664"/>
    </source>
</evidence>
<feature type="signal peptide" evidence="1">
    <location>
        <begin position="1"/>
        <end position="19"/>
    </location>
</feature>
<dbReference type="InterPro" id="IPR010502">
    <property type="entry name" value="Carb-bd_dom_fam9"/>
</dbReference>
<dbReference type="Proteomes" id="UP000568664">
    <property type="component" value="Unassembled WGS sequence"/>
</dbReference>
<name>A0A7Y0Q6M0_9GAMM</name>
<keyword evidence="1" id="KW-0732">Signal</keyword>
<dbReference type="Pfam" id="PF06452">
    <property type="entry name" value="CBM9_1"/>
    <property type="match status" value="1"/>
</dbReference>
<dbReference type="AlphaFoldDB" id="A0A7Y0Q6M0"/>
<evidence type="ECO:0000256" key="1">
    <source>
        <dbReference type="SAM" id="SignalP"/>
    </source>
</evidence>
<protein>
    <submittedName>
        <fullName evidence="3">Sugar-binding protein</fullName>
    </submittedName>
</protein>
<keyword evidence="4" id="KW-1185">Reference proteome</keyword>
<accession>A0A7Y0Q6M0</accession>
<dbReference type="EMBL" id="JABBXH010000002">
    <property type="protein sequence ID" value="NMP31518.1"/>
    <property type="molecule type" value="Genomic_DNA"/>
</dbReference>
<comment type="caution">
    <text evidence="3">The sequence shown here is derived from an EMBL/GenBank/DDBJ whole genome shotgun (WGS) entry which is preliminary data.</text>
</comment>